<dbReference type="SUPFAM" id="SSF55120">
    <property type="entry name" value="Pseudouridine synthase"/>
    <property type="match status" value="1"/>
</dbReference>
<sequence>MKIRIEKLICDLFPYSRSEVKKLISAKRISVNGEILKKAINVDPEIDEIYLDDMIIKNNEETIYMLNKPSGYLTANFDNFKPTVFDLVDLDARKYFAFGRLDFDTEGILLIGKDGKLAHQLLSLKHHVAKTYYLEAKNAFSEKLKNHYPKPIDIGEGDIIKDYKFEFIDDNKAYLTIYQGKYHQIKRMITAFDNEVIYLKRISFGPINLDENLALGEWRSLTKQEIQALYDEIAK</sequence>
<dbReference type="InterPro" id="IPR036986">
    <property type="entry name" value="S4_RNA-bd_sf"/>
</dbReference>
<dbReference type="GO" id="GO:0000455">
    <property type="term" value="P:enzyme-directed rRNA pseudouridine synthesis"/>
    <property type="evidence" value="ECO:0007669"/>
    <property type="project" value="UniProtKB-ARBA"/>
</dbReference>
<dbReference type="PROSITE" id="PS50889">
    <property type="entry name" value="S4"/>
    <property type="match status" value="1"/>
</dbReference>
<evidence type="ECO:0000256" key="2">
    <source>
        <dbReference type="PROSITE-ProRule" id="PRU00182"/>
    </source>
</evidence>
<gene>
    <name evidence="4" type="ORF">FJO69_02340</name>
</gene>
<dbReference type="InterPro" id="IPR042092">
    <property type="entry name" value="PsdUridine_s_RsuA/RluB/E/F_cat"/>
</dbReference>
<dbReference type="GO" id="GO:0003723">
    <property type="term" value="F:RNA binding"/>
    <property type="evidence" value="ECO:0007669"/>
    <property type="project" value="UniProtKB-KW"/>
</dbReference>
<dbReference type="OrthoDB" id="9807213at2"/>
<organism evidence="4 5">
    <name type="scientific">[Mycoplasma] falconis</name>
    <dbReference type="NCBI Taxonomy" id="92403"/>
    <lineage>
        <taxon>Bacteria</taxon>
        <taxon>Bacillati</taxon>
        <taxon>Mycoplasmatota</taxon>
        <taxon>Mycoplasmoidales</taxon>
        <taxon>Metamycoplasmataceae</taxon>
        <taxon>Metamycoplasma</taxon>
    </lineage>
</organism>
<dbReference type="InterPro" id="IPR020094">
    <property type="entry name" value="TruA/RsuA/RluB/E/F_N"/>
</dbReference>
<dbReference type="SMART" id="SM00363">
    <property type="entry name" value="S4"/>
    <property type="match status" value="1"/>
</dbReference>
<dbReference type="Gene3D" id="3.10.290.10">
    <property type="entry name" value="RNA-binding S4 domain"/>
    <property type="match status" value="1"/>
</dbReference>
<dbReference type="InterPro" id="IPR002942">
    <property type="entry name" value="S4_RNA-bd"/>
</dbReference>
<feature type="domain" description="RNA-binding S4" evidence="3">
    <location>
        <begin position="3"/>
        <end position="60"/>
    </location>
</feature>
<dbReference type="Pfam" id="PF00849">
    <property type="entry name" value="PseudoU_synth_2"/>
    <property type="match status" value="1"/>
</dbReference>
<keyword evidence="1" id="KW-0413">Isomerase</keyword>
<evidence type="ECO:0000313" key="4">
    <source>
        <dbReference type="EMBL" id="TPE57148.1"/>
    </source>
</evidence>
<dbReference type="EMBL" id="VFSS01000008">
    <property type="protein sequence ID" value="TPE57148.1"/>
    <property type="molecule type" value="Genomic_DNA"/>
</dbReference>
<dbReference type="GO" id="GO:0120159">
    <property type="term" value="F:rRNA pseudouridine synthase activity"/>
    <property type="evidence" value="ECO:0007669"/>
    <property type="project" value="UniProtKB-ARBA"/>
</dbReference>
<dbReference type="CDD" id="cd00165">
    <property type="entry name" value="S4"/>
    <property type="match status" value="1"/>
</dbReference>
<dbReference type="InterPro" id="IPR050343">
    <property type="entry name" value="RsuA_PseudoU_synthase"/>
</dbReference>
<dbReference type="Gene3D" id="3.30.70.580">
    <property type="entry name" value="Pseudouridine synthase I, catalytic domain, N-terminal subdomain"/>
    <property type="match status" value="1"/>
</dbReference>
<evidence type="ECO:0000313" key="5">
    <source>
        <dbReference type="Proteomes" id="UP000319776"/>
    </source>
</evidence>
<dbReference type="PANTHER" id="PTHR47683">
    <property type="entry name" value="PSEUDOURIDINE SYNTHASE FAMILY PROTEIN-RELATED"/>
    <property type="match status" value="1"/>
</dbReference>
<reference evidence="4 5" key="1">
    <citation type="submission" date="2019-06" db="EMBL/GenBank/DDBJ databases">
        <title>Mycoplasma falconis type strain whole genome sequence.</title>
        <authorList>
            <person name="Spergser J."/>
        </authorList>
    </citation>
    <scope>NUCLEOTIDE SEQUENCE [LARGE SCALE GENOMIC DNA]</scope>
    <source>
        <strain evidence="4 5">ATCC 51372</strain>
    </source>
</reference>
<proteinExistence type="predicted"/>
<dbReference type="SUPFAM" id="SSF55174">
    <property type="entry name" value="Alpha-L RNA-binding motif"/>
    <property type="match status" value="1"/>
</dbReference>
<dbReference type="RefSeq" id="WP_140781447.1">
    <property type="nucleotide sequence ID" value="NZ_VFSS01000008.1"/>
</dbReference>
<keyword evidence="2" id="KW-0694">RNA-binding</keyword>
<protein>
    <submittedName>
        <fullName evidence="4">rRNA pseudouridine synthase</fullName>
    </submittedName>
</protein>
<keyword evidence="5" id="KW-1185">Reference proteome</keyword>
<dbReference type="InterPro" id="IPR020103">
    <property type="entry name" value="PsdUridine_synth_cat_dom_sf"/>
</dbReference>
<dbReference type="Proteomes" id="UP000319776">
    <property type="component" value="Unassembled WGS sequence"/>
</dbReference>
<evidence type="ECO:0000259" key="3">
    <source>
        <dbReference type="SMART" id="SM00363"/>
    </source>
</evidence>
<accession>A0A501X998</accession>
<dbReference type="Gene3D" id="3.30.70.1560">
    <property type="entry name" value="Alpha-L RNA-binding motif"/>
    <property type="match status" value="1"/>
</dbReference>
<name>A0A501X998_9BACT</name>
<evidence type="ECO:0000256" key="1">
    <source>
        <dbReference type="ARBA" id="ARBA00023235"/>
    </source>
</evidence>
<comment type="caution">
    <text evidence="4">The sequence shown here is derived from an EMBL/GenBank/DDBJ whole genome shotgun (WGS) entry which is preliminary data.</text>
</comment>
<dbReference type="InterPro" id="IPR006145">
    <property type="entry name" value="PsdUridine_synth_RsuA/RluA"/>
</dbReference>
<dbReference type="AlphaFoldDB" id="A0A501X998"/>
<dbReference type="Pfam" id="PF01479">
    <property type="entry name" value="S4"/>
    <property type="match status" value="1"/>
</dbReference>
<dbReference type="PANTHER" id="PTHR47683:SF4">
    <property type="entry name" value="PSEUDOURIDINE SYNTHASE"/>
    <property type="match status" value="1"/>
</dbReference>